<evidence type="ECO:0000313" key="1">
    <source>
        <dbReference type="EMBL" id="WXC77398.1"/>
    </source>
</evidence>
<keyword evidence="2" id="KW-1185">Reference proteome</keyword>
<reference evidence="1" key="1">
    <citation type="journal article" date="2021" name="Int. J. Syst. Evol. Microbiol.">
        <title>Bradyrhizobium septentrionale sp. nov. (sv. septentrionale) and Bradyrhizobium quebecense sp. nov. (sv. septentrionale) associated with legumes native to Canada possess rearranged symbiosis genes and numerous insertion sequences.</title>
        <authorList>
            <person name="Bromfield E.S.P."/>
            <person name="Cloutier S."/>
        </authorList>
    </citation>
    <scope>NUCLEOTIDE SEQUENCE</scope>
    <source>
        <strain evidence="1">5S5</strain>
    </source>
</reference>
<dbReference type="RefSeq" id="WP_338824203.1">
    <property type="nucleotide sequence ID" value="NZ_CP147708.1"/>
</dbReference>
<organism evidence="1 2">
    <name type="scientific">Bradyrhizobium septentrionale</name>
    <dbReference type="NCBI Taxonomy" id="1404411"/>
    <lineage>
        <taxon>Bacteria</taxon>
        <taxon>Pseudomonadati</taxon>
        <taxon>Pseudomonadota</taxon>
        <taxon>Alphaproteobacteria</taxon>
        <taxon>Hyphomicrobiales</taxon>
        <taxon>Nitrobacteraceae</taxon>
        <taxon>Bradyrhizobium</taxon>
    </lineage>
</organism>
<accession>A0ABZ2NR70</accession>
<proteinExistence type="predicted"/>
<dbReference type="Proteomes" id="UP001432046">
    <property type="component" value="Chromosome"/>
</dbReference>
<name>A0ABZ2NR70_9BRAD</name>
<evidence type="ECO:0000313" key="2">
    <source>
        <dbReference type="Proteomes" id="UP001432046"/>
    </source>
</evidence>
<protein>
    <submittedName>
        <fullName evidence="1">Uncharacterized protein</fullName>
    </submittedName>
</protein>
<gene>
    <name evidence="1" type="ORF">WDK88_28680</name>
</gene>
<reference evidence="1" key="2">
    <citation type="submission" date="2024-03" db="EMBL/GenBank/DDBJ databases">
        <authorList>
            <person name="Bromfield E.S.P."/>
            <person name="Cloutier S."/>
        </authorList>
    </citation>
    <scope>NUCLEOTIDE SEQUENCE</scope>
    <source>
        <strain evidence="1">5S5</strain>
    </source>
</reference>
<dbReference type="EMBL" id="CP147711">
    <property type="protein sequence ID" value="WXC77398.1"/>
    <property type="molecule type" value="Genomic_DNA"/>
</dbReference>
<sequence>MPTLSKPQLIEPKSPWGAAFDQIYLGLCRDRVSILTALGFYAEHDLPPPEENSDTIPTTDEAGQLRQIASALTVAAAASATMPAGVLAATLLKVSKNPDLFFPRELPAPVEWAMACDYQRGDELPGTHWRDVWGDQVAAFPGQIEQPTGLNIAKAARAALVSLQKKRKAGRKYNRADQILADQLGEIIRRSGQSVRRRRQPIMRQGKLVYVEGGPVYDFLELVLKPLRAYLRQEQLAPVTTETIVRLITNDFPAS</sequence>